<dbReference type="InterPro" id="IPR020846">
    <property type="entry name" value="MFS_dom"/>
</dbReference>
<evidence type="ECO:0000256" key="3">
    <source>
        <dbReference type="ARBA" id="ARBA00022989"/>
    </source>
</evidence>
<dbReference type="Pfam" id="PF07690">
    <property type="entry name" value="MFS_1"/>
    <property type="match status" value="1"/>
</dbReference>
<feature type="compositionally biased region" description="Acidic residues" evidence="5">
    <location>
        <begin position="127"/>
        <end position="136"/>
    </location>
</feature>
<dbReference type="Gene3D" id="1.20.1250.20">
    <property type="entry name" value="MFS general substrate transporter like domains"/>
    <property type="match status" value="1"/>
</dbReference>
<evidence type="ECO:0000259" key="7">
    <source>
        <dbReference type="PROSITE" id="PS50850"/>
    </source>
</evidence>
<dbReference type="PANTHER" id="PTHR23502:SF188">
    <property type="entry name" value="MAJOR FACILITATOR SUPERFAMILY (MFS) PROFILE DOMAIN-CONTAINING PROTEIN"/>
    <property type="match status" value="1"/>
</dbReference>
<dbReference type="InterPro" id="IPR011701">
    <property type="entry name" value="MFS"/>
</dbReference>
<dbReference type="GO" id="GO:0005886">
    <property type="term" value="C:plasma membrane"/>
    <property type="evidence" value="ECO:0007669"/>
    <property type="project" value="TreeGrafter"/>
</dbReference>
<feature type="transmembrane region" description="Helical" evidence="6">
    <location>
        <begin position="432"/>
        <end position="465"/>
    </location>
</feature>
<dbReference type="GO" id="GO:0022857">
    <property type="term" value="F:transmembrane transporter activity"/>
    <property type="evidence" value="ECO:0007669"/>
    <property type="project" value="InterPro"/>
</dbReference>
<feature type="transmembrane region" description="Helical" evidence="6">
    <location>
        <begin position="618"/>
        <end position="637"/>
    </location>
</feature>
<feature type="transmembrane region" description="Helical" evidence="6">
    <location>
        <begin position="367"/>
        <end position="384"/>
    </location>
</feature>
<dbReference type="InterPro" id="IPR036259">
    <property type="entry name" value="MFS_trans_sf"/>
</dbReference>
<proteinExistence type="predicted"/>
<dbReference type="Proteomes" id="UP000191342">
    <property type="component" value="Unassembled WGS sequence"/>
</dbReference>
<comment type="caution">
    <text evidence="8">The sequence shown here is derived from an EMBL/GenBank/DDBJ whole genome shotgun (WGS) entry which is preliminary data.</text>
</comment>
<reference evidence="9" key="1">
    <citation type="journal article" date="2017" name="Nat. Microbiol.">
        <title>Global analysis of biosynthetic gene clusters reveals vast potential of secondary metabolite production in Penicillium species.</title>
        <authorList>
            <person name="Nielsen J.C."/>
            <person name="Grijseels S."/>
            <person name="Prigent S."/>
            <person name="Ji B."/>
            <person name="Dainat J."/>
            <person name="Nielsen K.F."/>
            <person name="Frisvad J.C."/>
            <person name="Workman M."/>
            <person name="Nielsen J."/>
        </authorList>
    </citation>
    <scope>NUCLEOTIDE SEQUENCE [LARGE SCALE GENOMIC DNA]</scope>
    <source>
        <strain evidence="9">IBT 14082</strain>
    </source>
</reference>
<dbReference type="OrthoDB" id="3936150at2759"/>
<organism evidence="8 9">
    <name type="scientific">Penicillium flavigenum</name>
    <dbReference type="NCBI Taxonomy" id="254877"/>
    <lineage>
        <taxon>Eukaryota</taxon>
        <taxon>Fungi</taxon>
        <taxon>Dikarya</taxon>
        <taxon>Ascomycota</taxon>
        <taxon>Pezizomycotina</taxon>
        <taxon>Eurotiomycetes</taxon>
        <taxon>Eurotiomycetidae</taxon>
        <taxon>Eurotiales</taxon>
        <taxon>Aspergillaceae</taxon>
        <taxon>Penicillium</taxon>
    </lineage>
</organism>
<comment type="subcellular location">
    <subcellularLocation>
        <location evidence="1">Membrane</location>
        <topology evidence="1">Multi-pass membrane protein</topology>
    </subcellularLocation>
</comment>
<dbReference type="AlphaFoldDB" id="A0A1V6TX44"/>
<feature type="region of interest" description="Disordered" evidence="5">
    <location>
        <begin position="86"/>
        <end position="173"/>
    </location>
</feature>
<evidence type="ECO:0000256" key="5">
    <source>
        <dbReference type="SAM" id="MobiDB-lite"/>
    </source>
</evidence>
<feature type="transmembrane region" description="Helical" evidence="6">
    <location>
        <begin position="523"/>
        <end position="542"/>
    </location>
</feature>
<keyword evidence="9" id="KW-1185">Reference proteome</keyword>
<evidence type="ECO:0000313" key="9">
    <source>
        <dbReference type="Proteomes" id="UP000191342"/>
    </source>
</evidence>
<keyword evidence="2 6" id="KW-0812">Transmembrane</keyword>
<evidence type="ECO:0000256" key="4">
    <source>
        <dbReference type="ARBA" id="ARBA00023136"/>
    </source>
</evidence>
<dbReference type="PROSITE" id="PS50850">
    <property type="entry name" value="MFS"/>
    <property type="match status" value="1"/>
</dbReference>
<feature type="transmembrane region" description="Helical" evidence="6">
    <location>
        <begin position="330"/>
        <end position="347"/>
    </location>
</feature>
<feature type="domain" description="Major facilitator superfamily (MFS) profile" evidence="7">
    <location>
        <begin position="208"/>
        <end position="640"/>
    </location>
</feature>
<accession>A0A1V6TX44</accession>
<keyword evidence="3 6" id="KW-1133">Transmembrane helix</keyword>
<feature type="compositionally biased region" description="Polar residues" evidence="5">
    <location>
        <begin position="139"/>
        <end position="151"/>
    </location>
</feature>
<evidence type="ECO:0000256" key="2">
    <source>
        <dbReference type="ARBA" id="ARBA00022692"/>
    </source>
</evidence>
<name>A0A1V6TX44_9EURO</name>
<dbReference type="STRING" id="254877.A0A1V6TX44"/>
<feature type="transmembrane region" description="Helical" evidence="6">
    <location>
        <begin position="304"/>
        <end position="323"/>
    </location>
</feature>
<protein>
    <recommendedName>
        <fullName evidence="7">Major facilitator superfamily (MFS) profile domain-containing protein</fullName>
    </recommendedName>
</protein>
<feature type="compositionally biased region" description="Basic and acidic residues" evidence="5">
    <location>
        <begin position="86"/>
        <end position="98"/>
    </location>
</feature>
<feature type="transmembrane region" description="Helical" evidence="6">
    <location>
        <begin position="477"/>
        <end position="502"/>
    </location>
</feature>
<dbReference type="SUPFAM" id="SSF103473">
    <property type="entry name" value="MFS general substrate transporter"/>
    <property type="match status" value="1"/>
</dbReference>
<feature type="transmembrane region" description="Helical" evidence="6">
    <location>
        <begin position="273"/>
        <end position="292"/>
    </location>
</feature>
<evidence type="ECO:0000313" key="8">
    <source>
        <dbReference type="EMBL" id="OQE30490.1"/>
    </source>
</evidence>
<feature type="transmembrane region" description="Helical" evidence="6">
    <location>
        <begin position="207"/>
        <end position="225"/>
    </location>
</feature>
<sequence length="655" mass="73835">MSFLPSSSIRGDRSSSTALDIQYNNYGFDPGTNDPESSTMQSFLQRRALRRKLEQQFVTKHEKPENVWTHEGQYGYREGEIYTHPRERSDDLAAERRREHGHRTFISGPSLQPRHTAASHLGREGDIEGAEYDPELSTDPHTINSAETLGNTPDIMVTGVERPRPGVSTDLESDIESAKRNKLIVVTFEGEDDEMDPHNWTLRRRMLVTLLTALMGCVIFWSSTIDATALPETRKLYHTSFEVQALPTAMFLIGCGVGALITAPISEVIGRNLVYIPTMIGFMLFNMGAGLSQTIVQRVVCRGLAGFFGSAPAVLSAATLVDVWSRIERVYAFPIYSIIIFIGPLVGPTPGSFAVNAESVSWRWVNWMTIIFAGLVLIPVVLFLPESYSPILLYWKAQELRRLTGDDRYRSPLEFRKATFAQRLRTSLYRPLLLFATEPIILIHSVYLTVLFMILFTFLAGYISIYHIASHFSPTSTALAFLGILVGVLLSLLTLPISMWLLRREIYRSRSRGQHRPDPEISLYMAMFGAPAIPISLFWMGWTAKLEISHWSPLVASVFYGFGTLCVFVSGYQYVSDAFESHATSALSSLQMTRLVGAGVMVIIGDIMYTNLGVGWTLTVWGCLSALFMPVPYLLYWRGYNLRQRSWYARRHEHD</sequence>
<keyword evidence="4 6" id="KW-0472">Membrane</keyword>
<evidence type="ECO:0000256" key="6">
    <source>
        <dbReference type="SAM" id="Phobius"/>
    </source>
</evidence>
<gene>
    <name evidence="8" type="ORF">PENFLA_c003G04020</name>
</gene>
<feature type="transmembrane region" description="Helical" evidence="6">
    <location>
        <begin position="245"/>
        <end position="266"/>
    </location>
</feature>
<feature type="transmembrane region" description="Helical" evidence="6">
    <location>
        <begin position="595"/>
        <end position="612"/>
    </location>
</feature>
<feature type="transmembrane region" description="Helical" evidence="6">
    <location>
        <begin position="554"/>
        <end position="575"/>
    </location>
</feature>
<dbReference type="CDD" id="cd17323">
    <property type="entry name" value="MFS_Tpo1_MDR_like"/>
    <property type="match status" value="1"/>
</dbReference>
<evidence type="ECO:0000256" key="1">
    <source>
        <dbReference type="ARBA" id="ARBA00004141"/>
    </source>
</evidence>
<dbReference type="PANTHER" id="PTHR23502">
    <property type="entry name" value="MAJOR FACILITATOR SUPERFAMILY"/>
    <property type="match status" value="1"/>
</dbReference>
<dbReference type="EMBL" id="MLQL01000003">
    <property type="protein sequence ID" value="OQE30490.1"/>
    <property type="molecule type" value="Genomic_DNA"/>
</dbReference>